<dbReference type="AlphaFoldDB" id="A0A542ZSQ7"/>
<protein>
    <submittedName>
        <fullName evidence="5">LytR family transcriptional attenuator</fullName>
    </submittedName>
</protein>
<dbReference type="PANTHER" id="PTHR33392">
    <property type="entry name" value="POLYISOPRENYL-TEICHOIC ACID--PEPTIDOGLYCAN TEICHOIC ACID TRANSFERASE TAGU"/>
    <property type="match status" value="1"/>
</dbReference>
<reference evidence="5 6" key="1">
    <citation type="submission" date="2019-06" db="EMBL/GenBank/DDBJ databases">
        <title>Sequencing the genomes of 1000 actinobacteria strains.</title>
        <authorList>
            <person name="Klenk H.-P."/>
        </authorList>
    </citation>
    <scope>NUCLEOTIDE SEQUENCE [LARGE SCALE GENOMIC DNA]</scope>
    <source>
        <strain evidence="5 6">DSM 8251</strain>
    </source>
</reference>
<evidence type="ECO:0000256" key="3">
    <source>
        <dbReference type="SAM" id="Phobius"/>
    </source>
</evidence>
<evidence type="ECO:0000256" key="2">
    <source>
        <dbReference type="SAM" id="MobiDB-lite"/>
    </source>
</evidence>
<comment type="caution">
    <text evidence="5">The sequence shown here is derived from an EMBL/GenBank/DDBJ whole genome shotgun (WGS) entry which is preliminary data.</text>
</comment>
<feature type="compositionally biased region" description="Basic and acidic residues" evidence="2">
    <location>
        <begin position="468"/>
        <end position="486"/>
    </location>
</feature>
<keyword evidence="3" id="KW-1133">Transmembrane helix</keyword>
<dbReference type="InterPro" id="IPR050922">
    <property type="entry name" value="LytR/CpsA/Psr_CW_biosynth"/>
</dbReference>
<keyword evidence="6" id="KW-1185">Reference proteome</keyword>
<evidence type="ECO:0000313" key="6">
    <source>
        <dbReference type="Proteomes" id="UP000316196"/>
    </source>
</evidence>
<dbReference type="Proteomes" id="UP000316196">
    <property type="component" value="Unassembled WGS sequence"/>
</dbReference>
<dbReference type="RefSeq" id="WP_170209964.1">
    <property type="nucleotide sequence ID" value="NZ_BAAAMD010000002.1"/>
</dbReference>
<feature type="region of interest" description="Disordered" evidence="2">
    <location>
        <begin position="468"/>
        <end position="552"/>
    </location>
</feature>
<dbReference type="EMBL" id="VFOR01000001">
    <property type="protein sequence ID" value="TQL63385.1"/>
    <property type="molecule type" value="Genomic_DNA"/>
</dbReference>
<accession>A0A542ZSQ7</accession>
<feature type="transmembrane region" description="Helical" evidence="3">
    <location>
        <begin position="136"/>
        <end position="158"/>
    </location>
</feature>
<dbReference type="InterPro" id="IPR004474">
    <property type="entry name" value="LytR_CpsA_psr"/>
</dbReference>
<proteinExistence type="inferred from homology"/>
<name>A0A542ZSQ7_9ACTN</name>
<feature type="compositionally biased region" description="Pro residues" evidence="2">
    <location>
        <begin position="510"/>
        <end position="528"/>
    </location>
</feature>
<feature type="compositionally biased region" description="Pro residues" evidence="2">
    <location>
        <begin position="490"/>
        <end position="501"/>
    </location>
</feature>
<keyword evidence="3" id="KW-0472">Membrane</keyword>
<feature type="transmembrane region" description="Helical" evidence="3">
    <location>
        <begin position="59"/>
        <end position="81"/>
    </location>
</feature>
<gene>
    <name evidence="5" type="ORF">FB460_1196</name>
</gene>
<feature type="compositionally biased region" description="Basic and acidic residues" evidence="2">
    <location>
        <begin position="542"/>
        <end position="552"/>
    </location>
</feature>
<dbReference type="Pfam" id="PF03816">
    <property type="entry name" value="LytR_cpsA_psr"/>
    <property type="match status" value="1"/>
</dbReference>
<dbReference type="Gene3D" id="3.40.630.190">
    <property type="entry name" value="LCP protein"/>
    <property type="match status" value="1"/>
</dbReference>
<organism evidence="5 6">
    <name type="scientific">Propioniferax innocua</name>
    <dbReference type="NCBI Taxonomy" id="1753"/>
    <lineage>
        <taxon>Bacteria</taxon>
        <taxon>Bacillati</taxon>
        <taxon>Actinomycetota</taxon>
        <taxon>Actinomycetes</taxon>
        <taxon>Propionibacteriales</taxon>
        <taxon>Propionibacteriaceae</taxon>
        <taxon>Propioniferax</taxon>
    </lineage>
</organism>
<dbReference type="PANTHER" id="PTHR33392:SF6">
    <property type="entry name" value="POLYISOPRENYL-TEICHOIC ACID--PEPTIDOGLYCAN TEICHOIC ACID TRANSFERASE TAGU"/>
    <property type="match status" value="1"/>
</dbReference>
<keyword evidence="3" id="KW-0812">Transmembrane</keyword>
<evidence type="ECO:0000259" key="4">
    <source>
        <dbReference type="Pfam" id="PF03816"/>
    </source>
</evidence>
<evidence type="ECO:0000256" key="1">
    <source>
        <dbReference type="ARBA" id="ARBA00006068"/>
    </source>
</evidence>
<dbReference type="NCBIfam" id="TIGR00350">
    <property type="entry name" value="lytR_cpsA_psr"/>
    <property type="match status" value="1"/>
</dbReference>
<feature type="transmembrane region" description="Helical" evidence="3">
    <location>
        <begin position="93"/>
        <end position="115"/>
    </location>
</feature>
<feature type="domain" description="Cell envelope-related transcriptional attenuator" evidence="4">
    <location>
        <begin position="211"/>
        <end position="394"/>
    </location>
</feature>
<comment type="similarity">
    <text evidence="1">Belongs to the LytR/CpsA/Psr (LCP) family.</text>
</comment>
<sequence length="552" mass="59746">MKSSRTLGSWNEKLRKVRGAGSKNVPGDPRESFTAGSLWTAVGTYVPGSGLIKGGRRMLAGTVAFGLFLITLLTLSVWALVDTRSLLHLAVNAGFLKAMVVVLPLLTLGWLWLIVQTHLDLKPRGVLTSAQRGISTALVVALSFSIAAPMAVASRYAFDQSRWLDTIFRDGNTIRSGTAPDVNPSDPWKNKPRVNILLLGGDAGPDREGSRMDTIVLASIDTQTGDTVLLQIPRNAANAPFPKDSPLSEYYPEGFSSGWSDDPQYMFNNVYDGVPDSVPADVLGPTDDLGADAMKLAVGAATGQQVDYYAMVDLAGFSKLINALGGVTVNINTWVAMGGDSDAGIPPSKWMKPGANQHLNGTEALWFARGRYGSNDFQRMDRQRCVIEAAIEQANPGNMLARYEDIARQSKDIIKTDMPAEILPALVDLGLRVKDGQRDSIVLRNDEHGFWSGDPDWALVRARMEKAIEDQKPKTPEPKPSEKPNDEPPADPPPGEQPPEQTPEVQPTTAAPPPDTGEPEQPLPPVAPPEDLRTSCEFQPEVAKEELANPPF</sequence>
<evidence type="ECO:0000313" key="5">
    <source>
        <dbReference type="EMBL" id="TQL63385.1"/>
    </source>
</evidence>